<protein>
    <recommendedName>
        <fullName evidence="6">G-protein coupled receptors family 1 profile domain-containing protein</fullName>
    </recommendedName>
</protein>
<dbReference type="SUPFAM" id="SSF81321">
    <property type="entry name" value="Family A G protein-coupled receptor-like"/>
    <property type="match status" value="1"/>
</dbReference>
<feature type="domain" description="G-protein coupled receptors family 1 profile" evidence="6">
    <location>
        <begin position="12"/>
        <end position="254"/>
    </location>
</feature>
<evidence type="ECO:0000313" key="8">
    <source>
        <dbReference type="Proteomes" id="UP000663832"/>
    </source>
</evidence>
<evidence type="ECO:0000256" key="5">
    <source>
        <dbReference type="SAM" id="Phobius"/>
    </source>
</evidence>
<dbReference type="AlphaFoldDB" id="A0A813RIB5"/>
<dbReference type="OrthoDB" id="10039265at2759"/>
<comment type="caution">
    <text evidence="7">The sequence shown here is derived from an EMBL/GenBank/DDBJ whole genome shotgun (WGS) entry which is preliminary data.</text>
</comment>
<feature type="transmembrane region" description="Helical" evidence="5">
    <location>
        <begin position="32"/>
        <end position="50"/>
    </location>
</feature>
<dbReference type="PROSITE" id="PS50262">
    <property type="entry name" value="G_PROTEIN_RECEP_F1_2"/>
    <property type="match status" value="1"/>
</dbReference>
<name>A0A813RIB5_9BILA</name>
<keyword evidence="8" id="KW-1185">Reference proteome</keyword>
<gene>
    <name evidence="7" type="ORF">QVE165_LOCUS3204</name>
</gene>
<feature type="transmembrane region" description="Helical" evidence="5">
    <location>
        <begin position="111"/>
        <end position="131"/>
    </location>
</feature>
<proteinExistence type="predicted"/>
<feature type="transmembrane region" description="Helical" evidence="5">
    <location>
        <begin position="162"/>
        <end position="181"/>
    </location>
</feature>
<dbReference type="EMBL" id="CAJNOM010000011">
    <property type="protein sequence ID" value="CAF0781748.1"/>
    <property type="molecule type" value="Genomic_DNA"/>
</dbReference>
<keyword evidence="3 5" id="KW-1133">Transmembrane helix</keyword>
<dbReference type="Gene3D" id="1.20.1070.10">
    <property type="entry name" value="Rhodopsin 7-helix transmembrane proteins"/>
    <property type="match status" value="1"/>
</dbReference>
<keyword evidence="4 5" id="KW-0472">Membrane</keyword>
<organism evidence="7 8">
    <name type="scientific">Adineta steineri</name>
    <dbReference type="NCBI Taxonomy" id="433720"/>
    <lineage>
        <taxon>Eukaryota</taxon>
        <taxon>Metazoa</taxon>
        <taxon>Spiralia</taxon>
        <taxon>Gnathifera</taxon>
        <taxon>Rotifera</taxon>
        <taxon>Eurotatoria</taxon>
        <taxon>Bdelloidea</taxon>
        <taxon>Adinetida</taxon>
        <taxon>Adinetidae</taxon>
        <taxon>Adineta</taxon>
    </lineage>
</organism>
<evidence type="ECO:0000256" key="4">
    <source>
        <dbReference type="ARBA" id="ARBA00023136"/>
    </source>
</evidence>
<sequence>MCLILLIPTFSCHVLFWIQVCTYKSLRHPSLLWLYNYLILDMVSLSQIFLEYLTRHYTICGLNPVIYYFLCILEAYANNYTTMVQSFALTLTNIYRYRLIVKSKKITFHSIILIICIHLFIYSAPLILFILQDIFSGTTLVEVVGLSCDLDFSDFFNEFIDIFFLVIVPICINIPVIMLIIRHVRSSQNAVRSVRRIHRHLIIQFIILYSIWFLFFLPQIIFLLSVASSTSQRLITKVLDIAATLSDVLVITLFDRRFVDAWKLTAQRILRLMKRNNRRINPTTITQPIQLARIQPDATKAQNRVVNVM</sequence>
<keyword evidence="2 5" id="KW-0812">Transmembrane</keyword>
<accession>A0A813RIB5</accession>
<evidence type="ECO:0000256" key="1">
    <source>
        <dbReference type="ARBA" id="ARBA00004370"/>
    </source>
</evidence>
<evidence type="ECO:0000256" key="3">
    <source>
        <dbReference type="ARBA" id="ARBA00022989"/>
    </source>
</evidence>
<reference evidence="7" key="1">
    <citation type="submission" date="2021-02" db="EMBL/GenBank/DDBJ databases">
        <authorList>
            <person name="Nowell W R."/>
        </authorList>
    </citation>
    <scope>NUCLEOTIDE SEQUENCE</scope>
</reference>
<dbReference type="GO" id="GO:0016020">
    <property type="term" value="C:membrane"/>
    <property type="evidence" value="ECO:0007669"/>
    <property type="project" value="UniProtKB-SubCell"/>
</dbReference>
<comment type="subcellular location">
    <subcellularLocation>
        <location evidence="1">Membrane</location>
    </subcellularLocation>
</comment>
<feature type="transmembrane region" description="Helical" evidence="5">
    <location>
        <begin position="57"/>
        <end position="77"/>
    </location>
</feature>
<dbReference type="Proteomes" id="UP000663832">
    <property type="component" value="Unassembled WGS sequence"/>
</dbReference>
<evidence type="ECO:0000313" key="7">
    <source>
        <dbReference type="EMBL" id="CAF0781748.1"/>
    </source>
</evidence>
<evidence type="ECO:0000256" key="2">
    <source>
        <dbReference type="ARBA" id="ARBA00022692"/>
    </source>
</evidence>
<feature type="transmembrane region" description="Helical" evidence="5">
    <location>
        <begin position="201"/>
        <end position="222"/>
    </location>
</feature>
<dbReference type="InterPro" id="IPR017452">
    <property type="entry name" value="GPCR_Rhodpsn_7TM"/>
</dbReference>
<evidence type="ECO:0000259" key="6">
    <source>
        <dbReference type="PROSITE" id="PS50262"/>
    </source>
</evidence>